<dbReference type="EnsemblMetazoa" id="AALFPA23_007030.R9319">
    <property type="protein sequence ID" value="AALFPA23_007030.P9319"/>
    <property type="gene ID" value="AALFPA23_007030"/>
</dbReference>
<organism evidence="3 4">
    <name type="scientific">Aedes albopictus</name>
    <name type="common">Asian tiger mosquito</name>
    <name type="synonym">Stegomyia albopicta</name>
    <dbReference type="NCBI Taxonomy" id="7160"/>
    <lineage>
        <taxon>Eukaryota</taxon>
        <taxon>Metazoa</taxon>
        <taxon>Ecdysozoa</taxon>
        <taxon>Arthropoda</taxon>
        <taxon>Hexapoda</taxon>
        <taxon>Insecta</taxon>
        <taxon>Pterygota</taxon>
        <taxon>Neoptera</taxon>
        <taxon>Endopterygota</taxon>
        <taxon>Diptera</taxon>
        <taxon>Nematocera</taxon>
        <taxon>Culicoidea</taxon>
        <taxon>Culicidae</taxon>
        <taxon>Culicinae</taxon>
        <taxon>Aedini</taxon>
        <taxon>Aedes</taxon>
        <taxon>Stegomyia</taxon>
    </lineage>
</organism>
<name>A0ABM1Y9J2_AEDAL</name>
<sequence length="181" mass="20745">MIFIGYSEAYKFIDSDTDKVVISRDARCLEEDDRTNEATNPEVVEFECDPETTDETPDEIPTQVEFEEDLSEAESTLIQEEQQPESGDSSIEFLSSSQEVPDSPLPRRSERGTKGKTPARYAESLNIIYKHQSAPRTYEEAVADPESEMWIAAIEDELKYLKENHIWDLVKFPAERKAIRC</sequence>
<feature type="compositionally biased region" description="Polar residues" evidence="1">
    <location>
        <begin position="73"/>
        <end position="100"/>
    </location>
</feature>
<reference evidence="3" key="2">
    <citation type="submission" date="2025-05" db="UniProtKB">
        <authorList>
            <consortium name="EnsemblMetazoa"/>
        </authorList>
    </citation>
    <scope>IDENTIFICATION</scope>
    <source>
        <strain evidence="3">Foshan</strain>
    </source>
</reference>
<accession>A0ABM1Y9J2</accession>
<proteinExistence type="predicted"/>
<dbReference type="Proteomes" id="UP000069940">
    <property type="component" value="Unassembled WGS sequence"/>
</dbReference>
<evidence type="ECO:0000313" key="3">
    <source>
        <dbReference type="EnsemblMetazoa" id="AALFPA23_007030.P9319"/>
    </source>
</evidence>
<feature type="domain" description="Retroviral polymerase SH3-like" evidence="2">
    <location>
        <begin position="1"/>
        <end position="33"/>
    </location>
</feature>
<dbReference type="GeneID" id="134288149"/>
<reference evidence="4" key="1">
    <citation type="journal article" date="2015" name="Proc. Natl. Acad. Sci. U.S.A.">
        <title>Genome sequence of the Asian Tiger mosquito, Aedes albopictus, reveals insights into its biology, genetics, and evolution.</title>
        <authorList>
            <person name="Chen X.G."/>
            <person name="Jiang X."/>
            <person name="Gu J."/>
            <person name="Xu M."/>
            <person name="Wu Y."/>
            <person name="Deng Y."/>
            <person name="Zhang C."/>
            <person name="Bonizzoni M."/>
            <person name="Dermauw W."/>
            <person name="Vontas J."/>
            <person name="Armbruster P."/>
            <person name="Huang X."/>
            <person name="Yang Y."/>
            <person name="Zhang H."/>
            <person name="He W."/>
            <person name="Peng H."/>
            <person name="Liu Y."/>
            <person name="Wu K."/>
            <person name="Chen J."/>
            <person name="Lirakis M."/>
            <person name="Topalis P."/>
            <person name="Van Leeuwen T."/>
            <person name="Hall A.B."/>
            <person name="Jiang X."/>
            <person name="Thorpe C."/>
            <person name="Mueller R.L."/>
            <person name="Sun C."/>
            <person name="Waterhouse R.M."/>
            <person name="Yan G."/>
            <person name="Tu Z.J."/>
            <person name="Fang X."/>
            <person name="James A.A."/>
        </authorList>
    </citation>
    <scope>NUCLEOTIDE SEQUENCE [LARGE SCALE GENOMIC DNA]</scope>
    <source>
        <strain evidence="4">Foshan</strain>
    </source>
</reference>
<evidence type="ECO:0000256" key="1">
    <source>
        <dbReference type="SAM" id="MobiDB-lite"/>
    </source>
</evidence>
<dbReference type="InterPro" id="IPR057670">
    <property type="entry name" value="SH3_retrovirus"/>
</dbReference>
<protein>
    <recommendedName>
        <fullName evidence="2">Retroviral polymerase SH3-like domain-containing protein</fullName>
    </recommendedName>
</protein>
<evidence type="ECO:0000313" key="4">
    <source>
        <dbReference type="Proteomes" id="UP000069940"/>
    </source>
</evidence>
<feature type="region of interest" description="Disordered" evidence="1">
    <location>
        <begin position="30"/>
        <end position="119"/>
    </location>
</feature>
<evidence type="ECO:0000259" key="2">
    <source>
        <dbReference type="Pfam" id="PF25597"/>
    </source>
</evidence>
<dbReference type="Pfam" id="PF25597">
    <property type="entry name" value="SH3_retrovirus"/>
    <property type="match status" value="1"/>
</dbReference>
<keyword evidence="4" id="KW-1185">Reference proteome</keyword>
<feature type="compositionally biased region" description="Acidic residues" evidence="1">
    <location>
        <begin position="44"/>
        <end position="58"/>
    </location>
</feature>
<dbReference type="RefSeq" id="XP_062707949.1">
    <property type="nucleotide sequence ID" value="XM_062851965.1"/>
</dbReference>